<dbReference type="RefSeq" id="WP_094922307.1">
    <property type="nucleotide sequence ID" value="NZ_NPIA01000002.1"/>
</dbReference>
<reference evidence="1 2" key="2">
    <citation type="submission" date="2017-09" db="EMBL/GenBank/DDBJ databases">
        <title>Bacillus patelloidae sp. nov., isolated from the intestinal tract of a marine limpet.</title>
        <authorList>
            <person name="Liu R."/>
            <person name="Dong C."/>
            <person name="Shao Z."/>
        </authorList>
    </citation>
    <scope>NUCLEOTIDE SEQUENCE [LARGE SCALE GENOMIC DNA]</scope>
    <source>
        <strain evidence="1 2">SA5d-4</strain>
    </source>
</reference>
<organism evidence="1 2">
    <name type="scientific">Lottiidibacillus patelloidae</name>
    <dbReference type="NCBI Taxonomy" id="2670334"/>
    <lineage>
        <taxon>Bacteria</taxon>
        <taxon>Bacillati</taxon>
        <taxon>Bacillota</taxon>
        <taxon>Bacilli</taxon>
        <taxon>Bacillales</taxon>
        <taxon>Bacillaceae</taxon>
        <taxon>Lottiidibacillus</taxon>
    </lineage>
</organism>
<reference evidence="2" key="1">
    <citation type="submission" date="2017-08" db="EMBL/GenBank/DDBJ databases">
        <authorList>
            <person name="Huang Z."/>
        </authorList>
    </citation>
    <scope>NUCLEOTIDE SEQUENCE [LARGE SCALE GENOMIC DNA]</scope>
    <source>
        <strain evidence="2">SA5d-4</strain>
    </source>
</reference>
<dbReference type="AlphaFoldDB" id="A0A263BVH1"/>
<evidence type="ECO:0000313" key="2">
    <source>
        <dbReference type="Proteomes" id="UP000217083"/>
    </source>
</evidence>
<comment type="caution">
    <text evidence="1">The sequence shown here is derived from an EMBL/GenBank/DDBJ whole genome shotgun (WGS) entry which is preliminary data.</text>
</comment>
<evidence type="ECO:0000313" key="1">
    <source>
        <dbReference type="EMBL" id="OZM57568.1"/>
    </source>
</evidence>
<dbReference type="PANTHER" id="PTHR34351">
    <property type="entry name" value="SLR1927 PROTEIN-RELATED"/>
    <property type="match status" value="1"/>
</dbReference>
<dbReference type="PANTHER" id="PTHR34351:SF2">
    <property type="entry name" value="DUF58 DOMAIN-CONTAINING PROTEIN"/>
    <property type="match status" value="1"/>
</dbReference>
<gene>
    <name evidence="1" type="ORF">CIB95_04135</name>
</gene>
<keyword evidence="2" id="KW-1185">Reference proteome</keyword>
<protein>
    <submittedName>
        <fullName evidence="1">Uncharacterized protein</fullName>
    </submittedName>
</protein>
<sequence length="402" mass="46285">MKWRLVSEQTGFLDLLSILSIFLGLFFLINNAFQFGFVILLFIIYYFASKFYLKHVADFLELENEKQKVRLYPNDTSSITLTFSQKGILPIMNGQLEFELASNVGTSLHTFDKQKDYAVYKMPIHLSKRTKQKINFDVIAKERCVARIKNITLRVQSLFGIGSVVYEFKDPFFTEIIVYPTLENVKGLETIRSTHQGVNPYRSSLYEDLTMQVGTRQYSEQDPFNRINWKASAKTNELQTKVFEKTTDLSWTIMLNVTEYKSRYSINIMEDIEGAISQLAYMAQVATHLNIPFSLSINFGTYGDNPFLSIEKGEGKEHLAKALEFLAYVSTKQAPIPMRFLLTQLDRKSLVMPIVFLIGEVSDKEISIYDKWKKKGTALYQIRNGAVQKSVMPIINERSISK</sequence>
<dbReference type="Proteomes" id="UP000217083">
    <property type="component" value="Unassembled WGS sequence"/>
</dbReference>
<dbReference type="EMBL" id="NPIA01000002">
    <property type="protein sequence ID" value="OZM57568.1"/>
    <property type="molecule type" value="Genomic_DNA"/>
</dbReference>
<proteinExistence type="predicted"/>
<name>A0A263BVH1_9BACI</name>
<accession>A0A263BVH1</accession>